<dbReference type="InterPro" id="IPR043731">
    <property type="entry name" value="DUF5674"/>
</dbReference>
<dbReference type="EMBL" id="MHOM01000023">
    <property type="protein sequence ID" value="OGZ64430.1"/>
    <property type="molecule type" value="Genomic_DNA"/>
</dbReference>
<dbReference type="AlphaFoldDB" id="A0A1G2HQC3"/>
<sequence length="116" mass="13529">MKIVKDKIEIIELKEMAKRMFGNLVKAVVDIEKEIMAVDAELHVDEEQLLIEKENSEPKNLWGLNIYPEENGIKFIEFDSMINLKPAFNNRTRGVENSEIREKIIKIVEKLCNTKI</sequence>
<evidence type="ECO:0000313" key="2">
    <source>
        <dbReference type="Proteomes" id="UP000177190"/>
    </source>
</evidence>
<proteinExistence type="predicted"/>
<organism evidence="1 2">
    <name type="scientific">Candidatus Staskawiczbacteria bacterium RIFCSPHIGHO2_01_FULL_36_16</name>
    <dbReference type="NCBI Taxonomy" id="1802200"/>
    <lineage>
        <taxon>Bacteria</taxon>
        <taxon>Candidatus Staskawicziibacteriota</taxon>
    </lineage>
</organism>
<gene>
    <name evidence="1" type="ORF">A2812_02920</name>
</gene>
<reference evidence="1 2" key="1">
    <citation type="journal article" date="2016" name="Nat. Commun.">
        <title>Thousands of microbial genomes shed light on interconnected biogeochemical processes in an aquifer system.</title>
        <authorList>
            <person name="Anantharaman K."/>
            <person name="Brown C.T."/>
            <person name="Hug L.A."/>
            <person name="Sharon I."/>
            <person name="Castelle C.J."/>
            <person name="Probst A.J."/>
            <person name="Thomas B.C."/>
            <person name="Singh A."/>
            <person name="Wilkins M.J."/>
            <person name="Karaoz U."/>
            <person name="Brodie E.L."/>
            <person name="Williams K.H."/>
            <person name="Hubbard S.S."/>
            <person name="Banfield J.F."/>
        </authorList>
    </citation>
    <scope>NUCLEOTIDE SEQUENCE [LARGE SCALE GENOMIC DNA]</scope>
</reference>
<accession>A0A1G2HQC3</accession>
<comment type="caution">
    <text evidence="1">The sequence shown here is derived from an EMBL/GenBank/DDBJ whole genome shotgun (WGS) entry which is preliminary data.</text>
</comment>
<evidence type="ECO:0000313" key="1">
    <source>
        <dbReference type="EMBL" id="OGZ64430.1"/>
    </source>
</evidence>
<dbReference type="STRING" id="1802200.A2812_02920"/>
<dbReference type="Pfam" id="PF18924">
    <property type="entry name" value="DUF5674"/>
    <property type="match status" value="1"/>
</dbReference>
<dbReference type="Proteomes" id="UP000177190">
    <property type="component" value="Unassembled WGS sequence"/>
</dbReference>
<name>A0A1G2HQC3_9BACT</name>
<protein>
    <submittedName>
        <fullName evidence="1">Uncharacterized protein</fullName>
    </submittedName>
</protein>